<dbReference type="InterPro" id="IPR008928">
    <property type="entry name" value="6-hairpin_glycosidase_sf"/>
</dbReference>
<protein>
    <submittedName>
        <fullName evidence="2">Glycoside hydrolase family 65 protein</fullName>
    </submittedName>
</protein>
<dbReference type="Gene3D" id="1.50.10.10">
    <property type="match status" value="1"/>
</dbReference>
<dbReference type="PANTHER" id="PTHR11051:SF8">
    <property type="entry name" value="PROTEIN-GLUCOSYLGALACTOSYLHYDROXYLYSINE GLUCOSIDASE"/>
    <property type="match status" value="1"/>
</dbReference>
<feature type="domain" description="Glycoside hydrolase family 65 central catalytic" evidence="1">
    <location>
        <begin position="315"/>
        <end position="517"/>
    </location>
</feature>
<name>A0A934N8G6_9BACT</name>
<dbReference type="EMBL" id="JAEKNR010000087">
    <property type="protein sequence ID" value="MBJ7597963.1"/>
    <property type="molecule type" value="Genomic_DNA"/>
</dbReference>
<dbReference type="InterPro" id="IPR012341">
    <property type="entry name" value="6hp_glycosidase-like_sf"/>
</dbReference>
<gene>
    <name evidence="2" type="ORF">JF922_07735</name>
</gene>
<evidence type="ECO:0000313" key="2">
    <source>
        <dbReference type="EMBL" id="MBJ7597963.1"/>
    </source>
</evidence>
<dbReference type="AlphaFoldDB" id="A0A934N8G6"/>
<evidence type="ECO:0000259" key="1">
    <source>
        <dbReference type="Pfam" id="PF03632"/>
    </source>
</evidence>
<dbReference type="InterPro" id="IPR037018">
    <property type="entry name" value="GH65_N"/>
</dbReference>
<keyword evidence="2" id="KW-0378">Hydrolase</keyword>
<proteinExistence type="predicted"/>
<evidence type="ECO:0000313" key="3">
    <source>
        <dbReference type="Proteomes" id="UP000612893"/>
    </source>
</evidence>
<dbReference type="GO" id="GO:0005975">
    <property type="term" value="P:carbohydrate metabolic process"/>
    <property type="evidence" value="ECO:0007669"/>
    <property type="project" value="InterPro"/>
</dbReference>
<dbReference type="Proteomes" id="UP000612893">
    <property type="component" value="Unassembled WGS sequence"/>
</dbReference>
<dbReference type="Gene3D" id="2.70.98.40">
    <property type="entry name" value="Glycoside hydrolase, family 65, N-terminal domain"/>
    <property type="match status" value="1"/>
</dbReference>
<dbReference type="InterPro" id="IPR005195">
    <property type="entry name" value="Glyco_hydro_65_M"/>
</dbReference>
<organism evidence="2 3">
    <name type="scientific">Candidatus Nephthysia bennettiae</name>
    <dbReference type="NCBI Taxonomy" id="3127016"/>
    <lineage>
        <taxon>Bacteria</taxon>
        <taxon>Bacillati</taxon>
        <taxon>Candidatus Dormiibacterota</taxon>
        <taxon>Candidatus Dormibacteria</taxon>
        <taxon>Candidatus Dormibacterales</taxon>
        <taxon>Candidatus Dormibacteraceae</taxon>
        <taxon>Candidatus Nephthysia</taxon>
    </lineage>
</organism>
<comment type="caution">
    <text evidence="2">The sequence shown here is derived from an EMBL/GenBank/DDBJ whole genome shotgun (WGS) entry which is preliminary data.</text>
</comment>
<accession>A0A934N8G6</accession>
<keyword evidence="3" id="KW-1185">Reference proteome</keyword>
<sequence>MTDYRSDYLPAYLSNGLIGLRVGRVPFVGGNCIVNGLVELDPVEDGEGFAQAPYPVAGEVIVDGHRLTWLPELVQLISQSYDFSCGELRTVLMFRPQQVAARVEILVFCSRSLPTLVMKEVAVDVDGDCNLTLTGAVDPSEIRGSQVSRRTMTPGTDEPIVDGLVEWLTRGGLSSCGAAYTTVFHGGDGIQRSVDNIDQSAPLSTSYSLRARPGRRYVLQQITSLLPSAMHSEPDRQAARMAFLGTTRGFYTIRNENRDAWAEIWKGRIRLLGADERWQGIADASFYYLHASAHRASPFSTSMFGLAAWRDYHYYRGHIMWDLEEFALPVFILTQPKVAMSMLGYRLRRQEAALRNAAMNGYEGLQFPWAGSPLDGEEVIRLSAPRIIFEQHVNMSVAYGFARFLHATADAHFEREQAWPVLSGVATWLESRVTETSRGFEIRECIGIAEQGGPFNNNAYVNMAAIVVLSEAAALARRLDRDDPAAQRWQAIANRVYLPVDRESGVILNHDGYEYRGDVATSTPEALAGFFPLPYQPDPEVEQATLRFYLERVEPYIGYPMLSAPMGVWAAWLGDRALSARLFEEGYAQFIDEPWRVANEFSTRYPDRPRAGPLMAASVIDSIS</sequence>
<dbReference type="SUPFAM" id="SSF48208">
    <property type="entry name" value="Six-hairpin glycosidases"/>
    <property type="match status" value="1"/>
</dbReference>
<dbReference type="RefSeq" id="WP_338200624.1">
    <property type="nucleotide sequence ID" value="NZ_JAEKNR010000087.1"/>
</dbReference>
<dbReference type="PANTHER" id="PTHR11051">
    <property type="entry name" value="GLYCOSYL HYDROLASE-RELATED"/>
    <property type="match status" value="1"/>
</dbReference>
<dbReference type="Pfam" id="PF03632">
    <property type="entry name" value="Glyco_hydro_65m"/>
    <property type="match status" value="1"/>
</dbReference>
<reference evidence="2" key="1">
    <citation type="submission" date="2020-10" db="EMBL/GenBank/DDBJ databases">
        <title>Ca. Dormibacterota MAGs.</title>
        <authorList>
            <person name="Montgomery K."/>
        </authorList>
    </citation>
    <scope>NUCLEOTIDE SEQUENCE [LARGE SCALE GENOMIC DNA]</scope>
    <source>
        <strain evidence="2">SC8812_S17_10</strain>
    </source>
</reference>
<dbReference type="GO" id="GO:0004553">
    <property type="term" value="F:hydrolase activity, hydrolyzing O-glycosyl compounds"/>
    <property type="evidence" value="ECO:0007669"/>
    <property type="project" value="TreeGrafter"/>
</dbReference>